<dbReference type="RefSeq" id="WP_189019708.1">
    <property type="nucleotide sequence ID" value="NZ_BMHE01000061.1"/>
</dbReference>
<organism evidence="1 2">
    <name type="scientific">Paenibacillus marchantiophytorum</name>
    <dbReference type="NCBI Taxonomy" id="1619310"/>
    <lineage>
        <taxon>Bacteria</taxon>
        <taxon>Bacillati</taxon>
        <taxon>Bacillota</taxon>
        <taxon>Bacilli</taxon>
        <taxon>Bacillales</taxon>
        <taxon>Paenibacillaceae</taxon>
        <taxon>Paenibacillus</taxon>
    </lineage>
</organism>
<evidence type="ECO:0000313" key="2">
    <source>
        <dbReference type="Proteomes" id="UP000615455"/>
    </source>
</evidence>
<proteinExistence type="predicted"/>
<gene>
    <name evidence="1" type="ORF">GCM10008018_64860</name>
</gene>
<dbReference type="Proteomes" id="UP000615455">
    <property type="component" value="Unassembled WGS sequence"/>
</dbReference>
<evidence type="ECO:0000313" key="1">
    <source>
        <dbReference type="EMBL" id="GGA10523.1"/>
    </source>
</evidence>
<accession>A0ABQ1FGJ2</accession>
<dbReference type="EMBL" id="BMHE01000061">
    <property type="protein sequence ID" value="GGA10523.1"/>
    <property type="molecule type" value="Genomic_DNA"/>
</dbReference>
<protein>
    <recommendedName>
        <fullName evidence="3">Lipoprotein</fullName>
    </recommendedName>
</protein>
<sequence length="139" mass="15974">MRIWFVILFSIVLVTGCSNPVDPKVKGAIIISLQDRGNLEDFQPKDVRVDWVKGGLDEIDKRMNDLISTMKFKGKSYLPNSDYVEAKYQYTSIYVFVNVTKPEKNIIVKHGNDYFTFEGSKESADNVISWTVEQRILSE</sequence>
<evidence type="ECO:0008006" key="3">
    <source>
        <dbReference type="Google" id="ProtNLM"/>
    </source>
</evidence>
<comment type="caution">
    <text evidence="1">The sequence shown here is derived from an EMBL/GenBank/DDBJ whole genome shotgun (WGS) entry which is preliminary data.</text>
</comment>
<keyword evidence="2" id="KW-1185">Reference proteome</keyword>
<reference evidence="2" key="1">
    <citation type="journal article" date="2019" name="Int. J. Syst. Evol. Microbiol.">
        <title>The Global Catalogue of Microorganisms (GCM) 10K type strain sequencing project: providing services to taxonomists for standard genome sequencing and annotation.</title>
        <authorList>
            <consortium name="The Broad Institute Genomics Platform"/>
            <consortium name="The Broad Institute Genome Sequencing Center for Infectious Disease"/>
            <person name="Wu L."/>
            <person name="Ma J."/>
        </authorList>
    </citation>
    <scope>NUCLEOTIDE SEQUENCE [LARGE SCALE GENOMIC DNA]</scope>
    <source>
        <strain evidence="2">CGMCC 1.15043</strain>
    </source>
</reference>
<name>A0ABQ1FGJ2_9BACL</name>
<dbReference type="PROSITE" id="PS51257">
    <property type="entry name" value="PROKAR_LIPOPROTEIN"/>
    <property type="match status" value="1"/>
</dbReference>